<reference evidence="3 4" key="1">
    <citation type="journal article" date="2014" name="Genome Biol. Evol.">
        <title>Acetic acid bacteria genomes reveal functional traits for adaptation to life in insect guts.</title>
        <authorList>
            <person name="Chouaia B."/>
            <person name="Gaiarsa S."/>
            <person name="Crotti E."/>
            <person name="Comandatore F."/>
            <person name="Degli Esposti M."/>
            <person name="Ricci I."/>
            <person name="Alma A."/>
            <person name="Favia G."/>
            <person name="Bandi C."/>
            <person name="Daffonchio D."/>
        </authorList>
    </citation>
    <scope>NUCLEOTIDE SEQUENCE [LARGE SCALE GENOMIC DNA]</scope>
    <source>
        <strain evidence="3 4">SF2.1</strain>
    </source>
</reference>
<feature type="chain" id="PRO_5001586012" description="Peptidase C51 domain-containing protein" evidence="1">
    <location>
        <begin position="34"/>
        <end position="260"/>
    </location>
</feature>
<evidence type="ECO:0000313" key="4">
    <source>
        <dbReference type="Proteomes" id="UP000027583"/>
    </source>
</evidence>
<dbReference type="eggNOG" id="COG3942">
    <property type="taxonomic scope" value="Bacteria"/>
</dbReference>
<evidence type="ECO:0000259" key="2">
    <source>
        <dbReference type="PROSITE" id="PS50911"/>
    </source>
</evidence>
<dbReference type="InterPro" id="IPR038765">
    <property type="entry name" value="Papain-like_cys_pep_sf"/>
</dbReference>
<evidence type="ECO:0000313" key="3">
    <source>
        <dbReference type="EMBL" id="CDG40802.1"/>
    </source>
</evidence>
<dbReference type="EMBL" id="CBLX010000023">
    <property type="protein sequence ID" value="CDG40802.1"/>
    <property type="molecule type" value="Genomic_DNA"/>
</dbReference>
<organism evidence="3 4">
    <name type="scientific">Asaia bogorensis</name>
    <dbReference type="NCBI Taxonomy" id="91915"/>
    <lineage>
        <taxon>Bacteria</taxon>
        <taxon>Pseudomonadati</taxon>
        <taxon>Pseudomonadota</taxon>
        <taxon>Alphaproteobacteria</taxon>
        <taxon>Acetobacterales</taxon>
        <taxon>Acetobacteraceae</taxon>
        <taxon>Asaia</taxon>
    </lineage>
</organism>
<sequence length="260" mass="28397">MNVGQKSCLRLLRRPFFSSLTALSLLVGSAVLAPKAEARQKAGHKAVMHSAHSARHISARHVALRQTRFTTRRHHSGAHVIQCVAYAKAASDVVLSGNARDWWDNSRGVYARGSAPEPGSVLNFRAIRRMPYGHVAVVRAVEDNRTIVIDQSHWAQNGVAKNVRVIDVSPNNDWSAVRVALNNNSGTYGSIYPTYGFIYGRPDDGVMMANNTPAPAHRSTRSHNVTTASFAALQHPMNSTEVAEAPEDAFSVEGPSRNLR</sequence>
<evidence type="ECO:0000256" key="1">
    <source>
        <dbReference type="SAM" id="SignalP"/>
    </source>
</evidence>
<dbReference type="Gene3D" id="3.90.1720.10">
    <property type="entry name" value="endopeptidase domain like (from Nostoc punctiforme)"/>
    <property type="match status" value="1"/>
</dbReference>
<dbReference type="PROSITE" id="PS50911">
    <property type="entry name" value="CHAP"/>
    <property type="match status" value="1"/>
</dbReference>
<reference evidence="3 4" key="2">
    <citation type="journal article" date="2014" name="PLoS ONE">
        <title>Evolution of mitochondria reconstructed from the energy metabolism of living bacteria.</title>
        <authorList>
            <person name="Degli Esposti M."/>
            <person name="Chouaia B."/>
            <person name="Comandatore F."/>
            <person name="Crotti E."/>
            <person name="Sassera D."/>
            <person name="Lievens P.M."/>
            <person name="Daffonchio D."/>
            <person name="Bandi C."/>
        </authorList>
    </citation>
    <scope>NUCLEOTIDE SEQUENCE [LARGE SCALE GENOMIC DNA]</scope>
    <source>
        <strain evidence="3 4">SF2.1</strain>
    </source>
</reference>
<comment type="caution">
    <text evidence="3">The sequence shown here is derived from an EMBL/GenBank/DDBJ whole genome shotgun (WGS) entry which is preliminary data.</text>
</comment>
<gene>
    <name evidence="3" type="ORF">ASAP_2757</name>
</gene>
<name>A0A060QLZ9_9PROT</name>
<keyword evidence="1" id="KW-0732">Signal</keyword>
<dbReference type="Proteomes" id="UP000027583">
    <property type="component" value="Unassembled WGS sequence"/>
</dbReference>
<proteinExistence type="predicted"/>
<dbReference type="AlphaFoldDB" id="A0A060QLZ9"/>
<feature type="signal peptide" evidence="1">
    <location>
        <begin position="1"/>
        <end position="33"/>
    </location>
</feature>
<accession>A0A060QLZ9</accession>
<protein>
    <recommendedName>
        <fullName evidence="2">Peptidase C51 domain-containing protein</fullName>
    </recommendedName>
</protein>
<dbReference type="InterPro" id="IPR007921">
    <property type="entry name" value="CHAP_dom"/>
</dbReference>
<dbReference type="Pfam" id="PF05257">
    <property type="entry name" value="CHAP"/>
    <property type="match status" value="1"/>
</dbReference>
<dbReference type="SUPFAM" id="SSF54001">
    <property type="entry name" value="Cysteine proteinases"/>
    <property type="match status" value="1"/>
</dbReference>
<feature type="domain" description="Peptidase C51" evidence="2">
    <location>
        <begin position="58"/>
        <end position="178"/>
    </location>
</feature>